<keyword evidence="2" id="KW-1185">Reference proteome</keyword>
<dbReference type="EMBL" id="SRLO01000249">
    <property type="protein sequence ID" value="TNN64635.1"/>
    <property type="molecule type" value="Genomic_DNA"/>
</dbReference>
<evidence type="ECO:0000313" key="2">
    <source>
        <dbReference type="Proteomes" id="UP000314294"/>
    </source>
</evidence>
<gene>
    <name evidence="1" type="ORF">EYF80_025144</name>
</gene>
<evidence type="ECO:0000313" key="1">
    <source>
        <dbReference type="EMBL" id="TNN64635.1"/>
    </source>
</evidence>
<dbReference type="Proteomes" id="UP000314294">
    <property type="component" value="Unassembled WGS sequence"/>
</dbReference>
<comment type="caution">
    <text evidence="1">The sequence shown here is derived from an EMBL/GenBank/DDBJ whole genome shotgun (WGS) entry which is preliminary data.</text>
</comment>
<protein>
    <submittedName>
        <fullName evidence="1">Uncharacterized protein</fullName>
    </submittedName>
</protein>
<accession>A0A4Z2HH95</accession>
<proteinExistence type="predicted"/>
<organism evidence="1 2">
    <name type="scientific">Liparis tanakae</name>
    <name type="common">Tanaka's snailfish</name>
    <dbReference type="NCBI Taxonomy" id="230148"/>
    <lineage>
        <taxon>Eukaryota</taxon>
        <taxon>Metazoa</taxon>
        <taxon>Chordata</taxon>
        <taxon>Craniata</taxon>
        <taxon>Vertebrata</taxon>
        <taxon>Euteleostomi</taxon>
        <taxon>Actinopterygii</taxon>
        <taxon>Neopterygii</taxon>
        <taxon>Teleostei</taxon>
        <taxon>Neoteleostei</taxon>
        <taxon>Acanthomorphata</taxon>
        <taxon>Eupercaria</taxon>
        <taxon>Perciformes</taxon>
        <taxon>Cottioidei</taxon>
        <taxon>Cottales</taxon>
        <taxon>Liparidae</taxon>
        <taxon>Liparis</taxon>
    </lineage>
</organism>
<name>A0A4Z2HH95_9TELE</name>
<dbReference type="AlphaFoldDB" id="A0A4Z2HH95"/>
<reference evidence="1 2" key="1">
    <citation type="submission" date="2019-03" db="EMBL/GenBank/DDBJ databases">
        <title>First draft genome of Liparis tanakae, snailfish: a comprehensive survey of snailfish specific genes.</title>
        <authorList>
            <person name="Kim W."/>
            <person name="Song I."/>
            <person name="Jeong J.-H."/>
            <person name="Kim D."/>
            <person name="Kim S."/>
            <person name="Ryu S."/>
            <person name="Song J.Y."/>
            <person name="Lee S.K."/>
        </authorList>
    </citation>
    <scope>NUCLEOTIDE SEQUENCE [LARGE SCALE GENOMIC DNA]</scope>
    <source>
        <tissue evidence="1">Muscle</tissue>
    </source>
</reference>
<sequence length="88" mass="9989">MWRKDSQSLLVKMGSGRSLKYCFTMSATSKADWPSYETPSGSESTSSRRWAWPRVIRRVETPELKAAPAHEAQVLPMLLITAQVFPLF</sequence>